<feature type="domain" description="Aldehyde dehydrogenase" evidence="7">
    <location>
        <begin position="22"/>
        <end position="494"/>
    </location>
</feature>
<dbReference type="InterPro" id="IPR015590">
    <property type="entry name" value="Aldehyde_DH_dom"/>
</dbReference>
<evidence type="ECO:0000313" key="8">
    <source>
        <dbReference type="EMBL" id="CAD9331087.1"/>
    </source>
</evidence>
<sequence>MSPKGLVDPSKLETRLFINNEFVNAESGKTFPSLNPATEEVITHVQEADKADIDKAVAAAVAAFDLGSEWRGMDGTARRDLMLKFVELVERDRAFLEELECMDNGKPVGRLGMYGSSVDLELLIRVYKYFAGWADKITGKVIPVDGNMLCYTRKEPIGACGLIVPWNYPLLMIAWSLAPALAAGCTVVIKTSEKTPLAALHMAKLFREAGFPPGVINVVSGYGPTAGQALARHPDIGKIGFTGSTATGHKIMQYAAESNLKKVTLELGGKSPMIVFDDADIETAISAAHVGLFLNQGQCCCAGSRLFVQEGIYDKFVAAAIEKAKSIKIGAYTEDTSDTVPIEQGPQVDSLQFEKVLGYIEKGKEEGATVACGGGRHGDKGYFVQPTVFTDVKDDMTIAKEEIFGPVMSILKFKTDEEVIERANKTAYGLGAGICSANGARAVSAAHQIRAGTVWINTFDNFDAAAPFGGFKKSGIGRTKGEDSLDCWLETKCVMMPLQGPKC</sequence>
<keyword evidence="3" id="KW-0520">NAD</keyword>
<dbReference type="InterPro" id="IPR016160">
    <property type="entry name" value="Ald_DH_CS_CYS"/>
</dbReference>
<dbReference type="InterPro" id="IPR029510">
    <property type="entry name" value="Ald_DH_CS_GLU"/>
</dbReference>
<evidence type="ECO:0000256" key="3">
    <source>
        <dbReference type="ARBA" id="ARBA00023027"/>
    </source>
</evidence>
<dbReference type="PROSITE" id="PS00070">
    <property type="entry name" value="ALDEHYDE_DEHYDR_CYS"/>
    <property type="match status" value="1"/>
</dbReference>
<name>A0A7S1Z7U6_TRICV</name>
<gene>
    <name evidence="8" type="ORF">OSIN01602_LOCUS5944</name>
</gene>
<feature type="active site" evidence="5">
    <location>
        <position position="266"/>
    </location>
</feature>
<proteinExistence type="inferred from homology"/>
<evidence type="ECO:0000256" key="6">
    <source>
        <dbReference type="RuleBase" id="RU003345"/>
    </source>
</evidence>
<organism evidence="8">
    <name type="scientific">Trieres chinensis</name>
    <name type="common">Marine centric diatom</name>
    <name type="synonym">Odontella sinensis</name>
    <dbReference type="NCBI Taxonomy" id="1514140"/>
    <lineage>
        <taxon>Eukaryota</taxon>
        <taxon>Sar</taxon>
        <taxon>Stramenopiles</taxon>
        <taxon>Ochrophyta</taxon>
        <taxon>Bacillariophyta</taxon>
        <taxon>Mediophyceae</taxon>
        <taxon>Biddulphiophycidae</taxon>
        <taxon>Eupodiscales</taxon>
        <taxon>Parodontellaceae</taxon>
        <taxon>Trieres</taxon>
    </lineage>
</organism>
<dbReference type="PANTHER" id="PTHR11699">
    <property type="entry name" value="ALDEHYDE DEHYDROGENASE-RELATED"/>
    <property type="match status" value="1"/>
</dbReference>
<dbReference type="AlphaFoldDB" id="A0A7S1Z7U6"/>
<evidence type="ECO:0000256" key="1">
    <source>
        <dbReference type="ARBA" id="ARBA00009986"/>
    </source>
</evidence>
<dbReference type="InterPro" id="IPR016161">
    <property type="entry name" value="Ald_DH/histidinol_DH"/>
</dbReference>
<dbReference type="FunFam" id="3.40.605.10:FF:000029">
    <property type="entry name" value="Aldehyde dehydrogenase, mitochondrial"/>
    <property type="match status" value="1"/>
</dbReference>
<evidence type="ECO:0000256" key="4">
    <source>
        <dbReference type="ARBA" id="ARBA00024226"/>
    </source>
</evidence>
<dbReference type="Gene3D" id="3.40.309.10">
    <property type="entry name" value="Aldehyde Dehydrogenase, Chain A, domain 2"/>
    <property type="match status" value="1"/>
</dbReference>
<dbReference type="SUPFAM" id="SSF53720">
    <property type="entry name" value="ALDH-like"/>
    <property type="match status" value="1"/>
</dbReference>
<dbReference type="Pfam" id="PF00171">
    <property type="entry name" value="Aldedh"/>
    <property type="match status" value="1"/>
</dbReference>
<comment type="similarity">
    <text evidence="1 6">Belongs to the aldehyde dehydrogenase family.</text>
</comment>
<evidence type="ECO:0000256" key="2">
    <source>
        <dbReference type="ARBA" id="ARBA00023002"/>
    </source>
</evidence>
<keyword evidence="2 6" id="KW-0560">Oxidoreductase</keyword>
<dbReference type="GO" id="GO:0004029">
    <property type="term" value="F:aldehyde dehydrogenase (NAD+) activity"/>
    <property type="evidence" value="ECO:0007669"/>
    <property type="project" value="UniProtKB-EC"/>
</dbReference>
<dbReference type="EMBL" id="HBGO01010663">
    <property type="protein sequence ID" value="CAD9331087.1"/>
    <property type="molecule type" value="Transcribed_RNA"/>
</dbReference>
<dbReference type="InterPro" id="IPR016163">
    <property type="entry name" value="Ald_DH_C"/>
</dbReference>
<dbReference type="Gene3D" id="3.40.605.10">
    <property type="entry name" value="Aldehyde Dehydrogenase, Chain A, domain 1"/>
    <property type="match status" value="1"/>
</dbReference>
<accession>A0A7S1Z7U6</accession>
<protein>
    <recommendedName>
        <fullName evidence="4">aldehyde dehydrogenase (NAD(+))</fullName>
        <ecNumber evidence="4">1.2.1.3</ecNumber>
    </recommendedName>
</protein>
<dbReference type="InterPro" id="IPR016162">
    <property type="entry name" value="Ald_DH_N"/>
</dbReference>
<evidence type="ECO:0000256" key="5">
    <source>
        <dbReference type="PROSITE-ProRule" id="PRU10007"/>
    </source>
</evidence>
<dbReference type="CDD" id="cd07091">
    <property type="entry name" value="ALDH_F1-2_Ald2-like"/>
    <property type="match status" value="1"/>
</dbReference>
<dbReference type="PROSITE" id="PS00687">
    <property type="entry name" value="ALDEHYDE_DEHYDR_GLU"/>
    <property type="match status" value="1"/>
</dbReference>
<reference evidence="8" key="1">
    <citation type="submission" date="2021-01" db="EMBL/GenBank/DDBJ databases">
        <authorList>
            <person name="Corre E."/>
            <person name="Pelletier E."/>
            <person name="Niang G."/>
            <person name="Scheremetjew M."/>
            <person name="Finn R."/>
            <person name="Kale V."/>
            <person name="Holt S."/>
            <person name="Cochrane G."/>
            <person name="Meng A."/>
            <person name="Brown T."/>
            <person name="Cohen L."/>
        </authorList>
    </citation>
    <scope>NUCLEOTIDE SEQUENCE</scope>
    <source>
        <strain evidence="8">Grunow 1884</strain>
    </source>
</reference>
<dbReference type="FunFam" id="3.40.309.10:FF:000001">
    <property type="entry name" value="Mitochondrial aldehyde dehydrogenase 2"/>
    <property type="match status" value="1"/>
</dbReference>
<dbReference type="EC" id="1.2.1.3" evidence="4"/>
<evidence type="ECO:0000259" key="7">
    <source>
        <dbReference type="Pfam" id="PF00171"/>
    </source>
</evidence>